<name>A0A557R2A6_9RHOO</name>
<dbReference type="NCBIfam" id="NF038126">
    <property type="entry name" value="PEP_CTERM_FxDxF"/>
    <property type="match status" value="1"/>
</dbReference>
<evidence type="ECO:0000313" key="3">
    <source>
        <dbReference type="EMBL" id="TVO59297.1"/>
    </source>
</evidence>
<dbReference type="NCBIfam" id="TIGR02595">
    <property type="entry name" value="PEP_CTERM"/>
    <property type="match status" value="1"/>
</dbReference>
<dbReference type="Pfam" id="PF07589">
    <property type="entry name" value="PEP-CTERM"/>
    <property type="match status" value="1"/>
</dbReference>
<evidence type="ECO:0000259" key="2">
    <source>
        <dbReference type="Pfam" id="PF07589"/>
    </source>
</evidence>
<proteinExistence type="predicted"/>
<protein>
    <submittedName>
        <fullName evidence="3">PEP-CTERM sorting domain-containing protein</fullName>
    </submittedName>
</protein>
<dbReference type="AlphaFoldDB" id="A0A557R2A6"/>
<keyword evidence="4" id="KW-1185">Reference proteome</keyword>
<evidence type="ECO:0000256" key="1">
    <source>
        <dbReference type="SAM" id="MobiDB-lite"/>
    </source>
</evidence>
<comment type="caution">
    <text evidence="3">The sequence shown here is derived from an EMBL/GenBank/DDBJ whole genome shotgun (WGS) entry which is preliminary data.</text>
</comment>
<organism evidence="3 4">
    <name type="scientific">Denitromonas halophila</name>
    <dbReference type="NCBI Taxonomy" id="1629404"/>
    <lineage>
        <taxon>Bacteria</taxon>
        <taxon>Pseudomonadati</taxon>
        <taxon>Pseudomonadota</taxon>
        <taxon>Betaproteobacteria</taxon>
        <taxon>Rhodocyclales</taxon>
        <taxon>Zoogloeaceae</taxon>
        <taxon>Denitromonas</taxon>
    </lineage>
</organism>
<evidence type="ECO:0000313" key="4">
    <source>
        <dbReference type="Proteomes" id="UP000319502"/>
    </source>
</evidence>
<feature type="compositionally biased region" description="Pro residues" evidence="1">
    <location>
        <begin position="1"/>
        <end position="12"/>
    </location>
</feature>
<dbReference type="EMBL" id="VMNK01000002">
    <property type="protein sequence ID" value="TVO59297.1"/>
    <property type="molecule type" value="Genomic_DNA"/>
</dbReference>
<accession>A0A557R2A6</accession>
<feature type="region of interest" description="Disordered" evidence="1">
    <location>
        <begin position="1"/>
        <end position="31"/>
    </location>
</feature>
<feature type="domain" description="Ice-binding protein C-terminal" evidence="2">
    <location>
        <begin position="174"/>
        <end position="198"/>
    </location>
</feature>
<dbReference type="InterPro" id="IPR013424">
    <property type="entry name" value="Ice-binding_C"/>
</dbReference>
<sequence>MASAALPPPRPSAAPAATSRPPEGRGAQRRQIGLVRRMHEGIRAATGASAVNIDQALSFSTAASGNWTAQVLGGHAKADGSVLSAHAEVVIPSVATTAHFDLQSLSMSLWLDADQSGSLTGGDLLSQAFGSGRTIDGSIALAQGAYFLEVSGAVSSTARVGGAYMLNLSMPVAAVPEPGQYAMLLAGLGLVALISHRRR</sequence>
<reference evidence="3 4" key="1">
    <citation type="submission" date="2019-07" db="EMBL/GenBank/DDBJ databases">
        <title>The pathways for chlorine oxyanion respiration interact through the shared metabolite chlorate.</title>
        <authorList>
            <person name="Barnum T.P."/>
            <person name="Cheng Y."/>
            <person name="Hill K.A."/>
            <person name="Lucas L.N."/>
            <person name="Carlson H.K."/>
            <person name="Coates J.D."/>
        </authorList>
    </citation>
    <scope>NUCLEOTIDE SEQUENCE [LARGE SCALE GENOMIC DNA]</scope>
    <source>
        <strain evidence="3 4">SFB-3</strain>
    </source>
</reference>
<dbReference type="Proteomes" id="UP000319502">
    <property type="component" value="Unassembled WGS sequence"/>
</dbReference>
<gene>
    <name evidence="3" type="ORF">FHP91_00850</name>
</gene>